<organism evidence="2 3">
    <name type="scientific">Albula glossodonta</name>
    <name type="common">roundjaw bonefish</name>
    <dbReference type="NCBI Taxonomy" id="121402"/>
    <lineage>
        <taxon>Eukaryota</taxon>
        <taxon>Metazoa</taxon>
        <taxon>Chordata</taxon>
        <taxon>Craniata</taxon>
        <taxon>Vertebrata</taxon>
        <taxon>Euteleostomi</taxon>
        <taxon>Actinopterygii</taxon>
        <taxon>Neopterygii</taxon>
        <taxon>Teleostei</taxon>
        <taxon>Albuliformes</taxon>
        <taxon>Albulidae</taxon>
        <taxon>Albula</taxon>
    </lineage>
</organism>
<name>A0A8T2P072_9TELE</name>
<sequence length="91" mass="9292">MDLTDLVKTRAFRPPLPKNSGGPQIIGSRSVSVGCLSEPLQGGSPFAGVPEPLPPALRPRCSRLALGSESSASLLLITFTSGTTNSGSEGV</sequence>
<accession>A0A8T2P072</accession>
<keyword evidence="3" id="KW-1185">Reference proteome</keyword>
<gene>
    <name evidence="2" type="ORF">JZ751_010468</name>
</gene>
<reference evidence="2" key="1">
    <citation type="thesis" date="2021" institute="BYU ScholarsArchive" country="Provo, UT, USA">
        <title>Applications of and Algorithms for Genome Assembly and Genomic Analyses with an Emphasis on Marine Teleosts.</title>
        <authorList>
            <person name="Pickett B.D."/>
        </authorList>
    </citation>
    <scope>NUCLEOTIDE SEQUENCE</scope>
    <source>
        <strain evidence="2">HI-2016</strain>
    </source>
</reference>
<proteinExistence type="predicted"/>
<evidence type="ECO:0000313" key="2">
    <source>
        <dbReference type="EMBL" id="KAG9344781.1"/>
    </source>
</evidence>
<protein>
    <submittedName>
        <fullName evidence="2">Uncharacterized protein</fullName>
    </submittedName>
</protein>
<dbReference type="EMBL" id="JAFBMS010000019">
    <property type="protein sequence ID" value="KAG9344781.1"/>
    <property type="molecule type" value="Genomic_DNA"/>
</dbReference>
<evidence type="ECO:0000256" key="1">
    <source>
        <dbReference type="SAM" id="MobiDB-lite"/>
    </source>
</evidence>
<dbReference type="AlphaFoldDB" id="A0A8T2P072"/>
<comment type="caution">
    <text evidence="2">The sequence shown here is derived from an EMBL/GenBank/DDBJ whole genome shotgun (WGS) entry which is preliminary data.</text>
</comment>
<evidence type="ECO:0000313" key="3">
    <source>
        <dbReference type="Proteomes" id="UP000824540"/>
    </source>
</evidence>
<dbReference type="Proteomes" id="UP000824540">
    <property type="component" value="Unassembled WGS sequence"/>
</dbReference>
<feature type="region of interest" description="Disordered" evidence="1">
    <location>
        <begin position="1"/>
        <end position="25"/>
    </location>
</feature>